<gene>
    <name evidence="1" type="ORF">SAMN05421837_107333</name>
</gene>
<organism evidence="1 2">
    <name type="scientific">Amycolatopsis pretoriensis</name>
    <dbReference type="NCBI Taxonomy" id="218821"/>
    <lineage>
        <taxon>Bacteria</taxon>
        <taxon>Bacillati</taxon>
        <taxon>Actinomycetota</taxon>
        <taxon>Actinomycetes</taxon>
        <taxon>Pseudonocardiales</taxon>
        <taxon>Pseudonocardiaceae</taxon>
        <taxon>Amycolatopsis</taxon>
    </lineage>
</organism>
<protein>
    <submittedName>
        <fullName evidence="1">Uncharacterized protein</fullName>
    </submittedName>
</protein>
<sequence>MTEHGNASTYVNHGCRCQWCTAANTERGREQRRVRFASRRIVDGVLVAPVPQHRHGIANTYTNWGCRCAPCAGAHRRASRDRYWRRVAVTR</sequence>
<keyword evidence="2" id="KW-1185">Reference proteome</keyword>
<accession>A0A1H5R9T5</accession>
<reference evidence="2" key="1">
    <citation type="submission" date="2016-10" db="EMBL/GenBank/DDBJ databases">
        <authorList>
            <person name="Varghese N."/>
            <person name="Submissions S."/>
        </authorList>
    </citation>
    <scope>NUCLEOTIDE SEQUENCE [LARGE SCALE GENOMIC DNA]</scope>
    <source>
        <strain evidence="2">DSM 44654</strain>
    </source>
</reference>
<dbReference type="AlphaFoldDB" id="A0A1H5R9T5"/>
<proteinExistence type="predicted"/>
<dbReference type="STRING" id="218821.SAMN05421837_107333"/>
<dbReference type="OrthoDB" id="4285019at2"/>
<name>A0A1H5R9T5_9PSEU</name>
<evidence type="ECO:0000313" key="1">
    <source>
        <dbReference type="EMBL" id="SEF34351.1"/>
    </source>
</evidence>
<dbReference type="EMBL" id="FNUJ01000007">
    <property type="protein sequence ID" value="SEF34351.1"/>
    <property type="molecule type" value="Genomic_DNA"/>
</dbReference>
<dbReference type="Proteomes" id="UP000198878">
    <property type="component" value="Unassembled WGS sequence"/>
</dbReference>
<evidence type="ECO:0000313" key="2">
    <source>
        <dbReference type="Proteomes" id="UP000198878"/>
    </source>
</evidence>
<dbReference type="RefSeq" id="WP_086684532.1">
    <property type="nucleotide sequence ID" value="NZ_FNUJ01000007.1"/>
</dbReference>